<dbReference type="STRING" id="396776.A0A0J8S7A3"/>
<gene>
    <name evidence="1" type="ORF">CIHG_10056</name>
</gene>
<evidence type="ECO:0000313" key="1">
    <source>
        <dbReference type="EMBL" id="KMU92249.1"/>
    </source>
</evidence>
<dbReference type="OrthoDB" id="10339189at2759"/>
<organism evidence="1 2">
    <name type="scientific">Coccidioides immitis H538.4</name>
    <dbReference type="NCBI Taxonomy" id="396776"/>
    <lineage>
        <taxon>Eukaryota</taxon>
        <taxon>Fungi</taxon>
        <taxon>Dikarya</taxon>
        <taxon>Ascomycota</taxon>
        <taxon>Pezizomycotina</taxon>
        <taxon>Eurotiomycetes</taxon>
        <taxon>Eurotiomycetidae</taxon>
        <taxon>Onygenales</taxon>
        <taxon>Onygenaceae</taxon>
        <taxon>Coccidioides</taxon>
    </lineage>
</organism>
<accession>A0A0J8S7A3</accession>
<dbReference type="AlphaFoldDB" id="A0A0J8S7A3"/>
<protein>
    <submittedName>
        <fullName evidence="1">Uncharacterized protein</fullName>
    </submittedName>
</protein>
<reference evidence="2" key="1">
    <citation type="journal article" date="2010" name="Genome Res.">
        <title>Population genomic sequencing of Coccidioides fungi reveals recent hybridization and transposon control.</title>
        <authorList>
            <person name="Neafsey D.E."/>
            <person name="Barker B.M."/>
            <person name="Sharpton T.J."/>
            <person name="Stajich J.E."/>
            <person name="Park D.J."/>
            <person name="Whiston E."/>
            <person name="Hung C.-Y."/>
            <person name="McMahan C."/>
            <person name="White J."/>
            <person name="Sykes S."/>
            <person name="Heiman D."/>
            <person name="Young S."/>
            <person name="Zeng Q."/>
            <person name="Abouelleil A."/>
            <person name="Aftuck L."/>
            <person name="Bessette D."/>
            <person name="Brown A."/>
            <person name="FitzGerald M."/>
            <person name="Lui A."/>
            <person name="Macdonald J.P."/>
            <person name="Priest M."/>
            <person name="Orbach M.J."/>
            <person name="Galgiani J.N."/>
            <person name="Kirkland T.N."/>
            <person name="Cole G.T."/>
            <person name="Birren B.W."/>
            <person name="Henn M.R."/>
            <person name="Taylor J.W."/>
            <person name="Rounsley S.D."/>
        </authorList>
    </citation>
    <scope>NUCLEOTIDE SEQUENCE [LARGE SCALE GENOMIC DNA]</scope>
    <source>
        <strain evidence="2">H538.4</strain>
    </source>
</reference>
<dbReference type="VEuPathDB" id="FungiDB:CIHG_10056"/>
<sequence>MELPPNHHHDVLCSLEPKVRDKLQQHEKCEIQKLKDSYIRSLQKWKKHSQESKPELSSQTFFKKLHINWIIAIFPALLDLMKIKQRELKLTDKKMMENEWHAGGDKKDTVYSCNLMPCPIPAFKCHAIQHILQGMGRDYCRHPEKIIILTEFPHVVHMLEEQGYCIAAVYSSILISTLKILGIDYICVCAFQLILLSPSWLERDEAQGKTCIYHYRQINEAMYIYHLVCRDVQVKSNILDQQAMQKSFNKLAILLQRELKAIDCIFYCSCVHAEYSAVGCADESSAW</sequence>
<evidence type="ECO:0000313" key="2">
    <source>
        <dbReference type="Proteomes" id="UP000054563"/>
    </source>
</evidence>
<proteinExistence type="predicted"/>
<dbReference type="EMBL" id="DS017061">
    <property type="protein sequence ID" value="KMU92249.1"/>
    <property type="molecule type" value="Genomic_DNA"/>
</dbReference>
<name>A0A0J8S7A3_COCIT</name>
<dbReference type="Proteomes" id="UP000054563">
    <property type="component" value="Unassembled WGS sequence"/>
</dbReference>